<evidence type="ECO:0000313" key="3">
    <source>
        <dbReference type="EMBL" id="RDX82767.1"/>
    </source>
</evidence>
<name>A0A371FWN6_MUCPR</name>
<evidence type="ECO:0000256" key="1">
    <source>
        <dbReference type="SAM" id="Phobius"/>
    </source>
</evidence>
<dbReference type="OrthoDB" id="1938465at2759"/>
<feature type="non-terminal residue" evidence="3">
    <location>
        <position position="1"/>
    </location>
</feature>
<evidence type="ECO:0000259" key="2">
    <source>
        <dbReference type="Pfam" id="PF25597"/>
    </source>
</evidence>
<feature type="domain" description="Retroviral polymerase SH3-like" evidence="2">
    <location>
        <begin position="65"/>
        <end position="121"/>
    </location>
</feature>
<feature type="transmembrane region" description="Helical" evidence="1">
    <location>
        <begin position="14"/>
        <end position="33"/>
    </location>
</feature>
<sequence>MVASTLSYARFSKLVVFLSSLHLLIPLNIMEFLNTNIATFLMNRAPTFTLEKKSPIEILFLVVFFPWLTSYPTNKLQTRSKPFVFLGYSLTQSAYLYFNPTDTMLFTSRHVECVKDVFPYSILFQI</sequence>
<dbReference type="InterPro" id="IPR057670">
    <property type="entry name" value="SH3_retrovirus"/>
</dbReference>
<reference evidence="3" key="1">
    <citation type="submission" date="2018-05" db="EMBL/GenBank/DDBJ databases">
        <title>Draft genome of Mucuna pruriens seed.</title>
        <authorList>
            <person name="Nnadi N.E."/>
            <person name="Vos R."/>
            <person name="Hasami M.H."/>
            <person name="Devisetty U.K."/>
            <person name="Aguiy J.C."/>
        </authorList>
    </citation>
    <scope>NUCLEOTIDE SEQUENCE [LARGE SCALE GENOMIC DNA]</scope>
    <source>
        <strain evidence="3">JCA_2017</strain>
    </source>
</reference>
<evidence type="ECO:0000313" key="4">
    <source>
        <dbReference type="Proteomes" id="UP000257109"/>
    </source>
</evidence>
<accession>A0A371FWN6</accession>
<protein>
    <recommendedName>
        <fullName evidence="2">Retroviral polymerase SH3-like domain-containing protein</fullName>
    </recommendedName>
</protein>
<feature type="transmembrane region" description="Helical" evidence="1">
    <location>
        <begin position="54"/>
        <end position="71"/>
    </location>
</feature>
<keyword evidence="1" id="KW-1133">Transmembrane helix</keyword>
<keyword evidence="1" id="KW-0812">Transmembrane</keyword>
<proteinExistence type="predicted"/>
<dbReference type="AlphaFoldDB" id="A0A371FWN6"/>
<dbReference type="Pfam" id="PF25597">
    <property type="entry name" value="SH3_retrovirus"/>
    <property type="match status" value="1"/>
</dbReference>
<gene>
    <name evidence="3" type="ORF">CR513_36402</name>
</gene>
<keyword evidence="1" id="KW-0472">Membrane</keyword>
<organism evidence="3 4">
    <name type="scientific">Mucuna pruriens</name>
    <name type="common">Velvet bean</name>
    <name type="synonym">Dolichos pruriens</name>
    <dbReference type="NCBI Taxonomy" id="157652"/>
    <lineage>
        <taxon>Eukaryota</taxon>
        <taxon>Viridiplantae</taxon>
        <taxon>Streptophyta</taxon>
        <taxon>Embryophyta</taxon>
        <taxon>Tracheophyta</taxon>
        <taxon>Spermatophyta</taxon>
        <taxon>Magnoliopsida</taxon>
        <taxon>eudicotyledons</taxon>
        <taxon>Gunneridae</taxon>
        <taxon>Pentapetalae</taxon>
        <taxon>rosids</taxon>
        <taxon>fabids</taxon>
        <taxon>Fabales</taxon>
        <taxon>Fabaceae</taxon>
        <taxon>Papilionoideae</taxon>
        <taxon>50 kb inversion clade</taxon>
        <taxon>NPAAA clade</taxon>
        <taxon>indigoferoid/millettioid clade</taxon>
        <taxon>Phaseoleae</taxon>
        <taxon>Mucuna</taxon>
    </lineage>
</organism>
<comment type="caution">
    <text evidence="3">The sequence shown here is derived from an EMBL/GenBank/DDBJ whole genome shotgun (WGS) entry which is preliminary data.</text>
</comment>
<dbReference type="EMBL" id="QJKJ01007556">
    <property type="protein sequence ID" value="RDX82767.1"/>
    <property type="molecule type" value="Genomic_DNA"/>
</dbReference>
<keyword evidence="4" id="KW-1185">Reference proteome</keyword>
<dbReference type="Proteomes" id="UP000257109">
    <property type="component" value="Unassembled WGS sequence"/>
</dbReference>